<accession>A0A6B9VGJ5</accession>
<feature type="transmembrane region" description="Helical" evidence="1">
    <location>
        <begin position="47"/>
        <end position="70"/>
    </location>
</feature>
<sequence length="111" mass="12415">MFHLHSFGSRCFDFTGSREIHMLITSSLTFCIHIPLCWALVYNTGFGNIGAAIALSISISLNTAFIGLYIRFSSACSKTRVPISMKLFKGIGEFLRFAFPSAIMFIFLFNL</sequence>
<proteinExistence type="predicted"/>
<reference evidence="2 3" key="1">
    <citation type="submission" date="2020-01" db="EMBL/GenBank/DDBJ databases">
        <title>Genome sequence of Arachis hypogaea, cultivar Shitouqi.</title>
        <authorList>
            <person name="Zhuang W."/>
            <person name="Chen H."/>
            <person name="Varshney R."/>
            <person name="Wang D."/>
            <person name="Ming R."/>
        </authorList>
    </citation>
    <scope>NUCLEOTIDE SEQUENCE [LARGE SCALE GENOMIC DNA]</scope>
    <source>
        <tissue evidence="2">Young leaf</tissue>
    </source>
</reference>
<gene>
    <name evidence="2" type="ORF">DS421_19g674730</name>
</gene>
<evidence type="ECO:0000313" key="2">
    <source>
        <dbReference type="EMBL" id="QHN80004.1"/>
    </source>
</evidence>
<name>A0A6B9VGJ5_ARAHY</name>
<dbReference type="EMBL" id="CP031001">
    <property type="protein sequence ID" value="QHN80004.1"/>
    <property type="molecule type" value="Genomic_DNA"/>
</dbReference>
<organism evidence="2 3">
    <name type="scientific">Arachis hypogaea</name>
    <name type="common">Peanut</name>
    <dbReference type="NCBI Taxonomy" id="3818"/>
    <lineage>
        <taxon>Eukaryota</taxon>
        <taxon>Viridiplantae</taxon>
        <taxon>Streptophyta</taxon>
        <taxon>Embryophyta</taxon>
        <taxon>Tracheophyta</taxon>
        <taxon>Spermatophyta</taxon>
        <taxon>Magnoliopsida</taxon>
        <taxon>eudicotyledons</taxon>
        <taxon>Gunneridae</taxon>
        <taxon>Pentapetalae</taxon>
        <taxon>rosids</taxon>
        <taxon>fabids</taxon>
        <taxon>Fabales</taxon>
        <taxon>Fabaceae</taxon>
        <taxon>Papilionoideae</taxon>
        <taxon>50 kb inversion clade</taxon>
        <taxon>dalbergioids sensu lato</taxon>
        <taxon>Dalbergieae</taxon>
        <taxon>Pterocarpus clade</taxon>
        <taxon>Arachis</taxon>
    </lineage>
</organism>
<dbReference type="Proteomes" id="UP000464620">
    <property type="component" value="Chromosome B09"/>
</dbReference>
<dbReference type="AlphaFoldDB" id="A0A6B9VGJ5"/>
<dbReference type="PANTHER" id="PTHR11206">
    <property type="entry name" value="MULTIDRUG RESISTANCE PROTEIN"/>
    <property type="match status" value="1"/>
</dbReference>
<feature type="transmembrane region" description="Helical" evidence="1">
    <location>
        <begin position="20"/>
        <end position="41"/>
    </location>
</feature>
<evidence type="ECO:0000256" key="1">
    <source>
        <dbReference type="SAM" id="Phobius"/>
    </source>
</evidence>
<keyword evidence="1" id="KW-0812">Transmembrane</keyword>
<protein>
    <submittedName>
        <fullName evidence="2">Protein DETOXIFICATION</fullName>
    </submittedName>
</protein>
<feature type="transmembrane region" description="Helical" evidence="1">
    <location>
        <begin position="91"/>
        <end position="109"/>
    </location>
</feature>
<keyword evidence="1" id="KW-0472">Membrane</keyword>
<keyword evidence="1" id="KW-1133">Transmembrane helix</keyword>
<evidence type="ECO:0000313" key="3">
    <source>
        <dbReference type="Proteomes" id="UP000464620"/>
    </source>
</evidence>